<dbReference type="Proteomes" id="UP000478052">
    <property type="component" value="Unassembled WGS sequence"/>
</dbReference>
<proteinExistence type="predicted"/>
<gene>
    <name evidence="1" type="ORF">FWK35_00028470</name>
</gene>
<reference evidence="1 2" key="1">
    <citation type="submission" date="2019-08" db="EMBL/GenBank/DDBJ databases">
        <title>Whole genome of Aphis craccivora.</title>
        <authorList>
            <person name="Voronova N.V."/>
            <person name="Shulinski R.S."/>
            <person name="Bandarenka Y.V."/>
            <person name="Zhorov D.G."/>
            <person name="Warner D."/>
        </authorList>
    </citation>
    <scope>NUCLEOTIDE SEQUENCE [LARGE SCALE GENOMIC DNA]</scope>
    <source>
        <strain evidence="1">180601</strain>
        <tissue evidence="1">Whole Body</tissue>
    </source>
</reference>
<evidence type="ECO:0000313" key="1">
    <source>
        <dbReference type="EMBL" id="KAF0756449.1"/>
    </source>
</evidence>
<name>A0A6G0YIB7_APHCR</name>
<comment type="caution">
    <text evidence="1">The sequence shown here is derived from an EMBL/GenBank/DDBJ whole genome shotgun (WGS) entry which is preliminary data.</text>
</comment>
<accession>A0A6G0YIB7</accession>
<protein>
    <submittedName>
        <fullName evidence="1">Uncharacterized protein</fullName>
    </submittedName>
</protein>
<organism evidence="1 2">
    <name type="scientific">Aphis craccivora</name>
    <name type="common">Cowpea aphid</name>
    <dbReference type="NCBI Taxonomy" id="307492"/>
    <lineage>
        <taxon>Eukaryota</taxon>
        <taxon>Metazoa</taxon>
        <taxon>Ecdysozoa</taxon>
        <taxon>Arthropoda</taxon>
        <taxon>Hexapoda</taxon>
        <taxon>Insecta</taxon>
        <taxon>Pterygota</taxon>
        <taxon>Neoptera</taxon>
        <taxon>Paraneoptera</taxon>
        <taxon>Hemiptera</taxon>
        <taxon>Sternorrhyncha</taxon>
        <taxon>Aphidomorpha</taxon>
        <taxon>Aphidoidea</taxon>
        <taxon>Aphididae</taxon>
        <taxon>Aphidini</taxon>
        <taxon>Aphis</taxon>
        <taxon>Aphis</taxon>
    </lineage>
</organism>
<keyword evidence="2" id="KW-1185">Reference proteome</keyword>
<dbReference type="EMBL" id="VUJU01003853">
    <property type="protein sequence ID" value="KAF0756449.1"/>
    <property type="molecule type" value="Genomic_DNA"/>
</dbReference>
<sequence>MSNKRMWRHNFINSYDPVGKPSDLPTLHSRLFRRMKFTQTDMQEERHSSNLDDFFGSIWSLKSKISNKTLETIIKDFN</sequence>
<dbReference type="AlphaFoldDB" id="A0A6G0YIB7"/>
<evidence type="ECO:0000313" key="2">
    <source>
        <dbReference type="Proteomes" id="UP000478052"/>
    </source>
</evidence>